<evidence type="ECO:0000256" key="1">
    <source>
        <dbReference type="ARBA" id="ARBA00022676"/>
    </source>
</evidence>
<dbReference type="GO" id="GO:0008107">
    <property type="term" value="F:galactoside 2-alpha-L-fucosyltransferase activity"/>
    <property type="evidence" value="ECO:0007669"/>
    <property type="project" value="InterPro"/>
</dbReference>
<dbReference type="STRING" id="376686.Fjoh_0313"/>
<keyword evidence="1" id="KW-0328">Glycosyltransferase</keyword>
<dbReference type="PANTHER" id="PTHR11927">
    <property type="entry name" value="GALACTOSIDE 2-L-FUCOSYLTRANSFERASE"/>
    <property type="match status" value="1"/>
</dbReference>
<organism evidence="3 4">
    <name type="scientific">Flavobacterium johnsoniae (strain ATCC 17061 / DSM 2064 / JCM 8514 / BCRC 14874 / CCUG 350202 / NBRC 14942 / NCIMB 11054 / UW101)</name>
    <name type="common">Cytophaga johnsonae</name>
    <dbReference type="NCBI Taxonomy" id="376686"/>
    <lineage>
        <taxon>Bacteria</taxon>
        <taxon>Pseudomonadati</taxon>
        <taxon>Bacteroidota</taxon>
        <taxon>Flavobacteriia</taxon>
        <taxon>Flavobacteriales</taxon>
        <taxon>Flavobacteriaceae</taxon>
        <taxon>Flavobacterium</taxon>
    </lineage>
</organism>
<dbReference type="HOGENOM" id="CLU_043399_3_1_10"/>
<dbReference type="eggNOG" id="ENOG502ZC3Y">
    <property type="taxonomic scope" value="Bacteria"/>
</dbReference>
<dbReference type="Proteomes" id="UP000006694">
    <property type="component" value="Chromosome"/>
</dbReference>
<name>A5FN64_FLAJ1</name>
<dbReference type="CAZy" id="GT11">
    <property type="family name" value="Glycosyltransferase Family 11"/>
</dbReference>
<dbReference type="PANTHER" id="PTHR11927:SF9">
    <property type="entry name" value="L-FUCOSYLTRANSFERASE"/>
    <property type="match status" value="1"/>
</dbReference>
<dbReference type="EMBL" id="CP000685">
    <property type="protein sequence ID" value="ABQ03349.1"/>
    <property type="molecule type" value="Genomic_DNA"/>
</dbReference>
<protein>
    <submittedName>
        <fullName evidence="3">GDP-Fuc: alpha-L-fucosyltransferase-like protein Glycosyltransferase family 11</fullName>
    </submittedName>
</protein>
<dbReference type="InterPro" id="IPR002516">
    <property type="entry name" value="Glyco_trans_11"/>
</dbReference>
<dbReference type="GO" id="GO:0016020">
    <property type="term" value="C:membrane"/>
    <property type="evidence" value="ECO:0007669"/>
    <property type="project" value="InterPro"/>
</dbReference>
<dbReference type="Pfam" id="PF01531">
    <property type="entry name" value="Glyco_transf_11"/>
    <property type="match status" value="1"/>
</dbReference>
<keyword evidence="4" id="KW-1185">Reference proteome</keyword>
<dbReference type="GO" id="GO:0005975">
    <property type="term" value="P:carbohydrate metabolic process"/>
    <property type="evidence" value="ECO:0007669"/>
    <property type="project" value="InterPro"/>
</dbReference>
<dbReference type="AlphaFoldDB" id="A5FN64"/>
<evidence type="ECO:0000313" key="4">
    <source>
        <dbReference type="Proteomes" id="UP000006694"/>
    </source>
</evidence>
<dbReference type="KEGG" id="fjo:Fjoh_0313"/>
<sequence length="301" mass="36270">MLTFKSLGKKGNLGNQLFHIASTIGIAKKNKHEFVFPNWYYTDFFNYSFPIIKEYEDYNFVQVVEKSYSFHEWDLGQGNYDVNGALQSEKYFDKVFTKKIFEFKAEFLKELLNKYKYLFDKNTIFISVRRGDFVYHPDYYQLPYQYYFLALEEYFPDWKERNLIFMSDNINYCKYHYSFLKNAIFLENLSAIEQLAIGSQGKDFIISNSTFSWWTAWLGEKEDSKIIRPLKNFRGSLAKLNDDSDFFPEQWIKFDYKKNRIGLKYFSLTIKGRIYQIADFLQFSIKKIFFLMKKAVNKIFK</sequence>
<evidence type="ECO:0000313" key="3">
    <source>
        <dbReference type="EMBL" id="ABQ03349.1"/>
    </source>
</evidence>
<dbReference type="CDD" id="cd11301">
    <property type="entry name" value="Fut1_Fut2_like"/>
    <property type="match status" value="1"/>
</dbReference>
<evidence type="ECO:0000256" key="2">
    <source>
        <dbReference type="ARBA" id="ARBA00022679"/>
    </source>
</evidence>
<accession>A5FN64</accession>
<reference evidence="3 4" key="1">
    <citation type="journal article" date="2009" name="Appl. Environ. Microbiol.">
        <title>Novel features of the polysaccharide-digesting gliding bacterium Flavobacterium johnsoniae as revealed by genome sequence analysis.</title>
        <authorList>
            <person name="McBride M.J."/>
            <person name="Xie G."/>
            <person name="Martens E.C."/>
            <person name="Lapidus A."/>
            <person name="Henrissat B."/>
            <person name="Rhodes R.G."/>
            <person name="Goltsman E."/>
            <person name="Wang W."/>
            <person name="Xu J."/>
            <person name="Hunnicutt D.W."/>
            <person name="Staroscik A.M."/>
            <person name="Hoover T.R."/>
            <person name="Cheng Y.Q."/>
            <person name="Stein J.L."/>
        </authorList>
    </citation>
    <scope>NUCLEOTIDE SEQUENCE [LARGE SCALE GENOMIC DNA]</scope>
    <source>
        <strain evidence="4">ATCC 17061 / DSM 2064 / JCM 8514 / BCRC 14874 / CCUG 350202 / NBRC 14942 / NCIMB 11054 / UW101</strain>
    </source>
</reference>
<keyword evidence="2" id="KW-0808">Transferase</keyword>
<dbReference type="RefSeq" id="WP_012022419.1">
    <property type="nucleotide sequence ID" value="NC_009441.1"/>
</dbReference>
<gene>
    <name evidence="3" type="ordered locus">Fjoh_0313</name>
</gene>
<dbReference type="GeneID" id="31763179"/>
<proteinExistence type="predicted"/>